<feature type="transmembrane region" description="Helical" evidence="8">
    <location>
        <begin position="183"/>
        <end position="210"/>
    </location>
</feature>
<dbReference type="RefSeq" id="WP_119037158.1">
    <property type="nucleotide sequence ID" value="NZ_QXDC01000004.1"/>
</dbReference>
<feature type="transmembrane region" description="Helical" evidence="8">
    <location>
        <begin position="332"/>
        <end position="353"/>
    </location>
</feature>
<evidence type="ECO:0000256" key="9">
    <source>
        <dbReference type="SAM" id="SignalP"/>
    </source>
</evidence>
<dbReference type="SUPFAM" id="SSF118215">
    <property type="entry name" value="Proton glutamate symport protein"/>
    <property type="match status" value="1"/>
</dbReference>
<gene>
    <name evidence="10" type="ORF">DFR49_3810</name>
</gene>
<dbReference type="InterPro" id="IPR001991">
    <property type="entry name" value="Na-dicarboxylate_symporter"/>
</dbReference>
<comment type="subcellular location">
    <subcellularLocation>
        <location evidence="1">Cell membrane</location>
        <topology evidence="1">Multi-pass membrane protein</topology>
    </subcellularLocation>
</comment>
<dbReference type="PANTHER" id="PTHR42865">
    <property type="entry name" value="PROTON/GLUTAMATE-ASPARTATE SYMPORTER"/>
    <property type="match status" value="1"/>
</dbReference>
<evidence type="ECO:0000256" key="6">
    <source>
        <dbReference type="ARBA" id="ARBA00023136"/>
    </source>
</evidence>
<keyword evidence="2" id="KW-0813">Transport</keyword>
<dbReference type="GO" id="GO:0015293">
    <property type="term" value="F:symporter activity"/>
    <property type="evidence" value="ECO:0007669"/>
    <property type="project" value="UniProtKB-KW"/>
</dbReference>
<evidence type="ECO:0000256" key="3">
    <source>
        <dbReference type="ARBA" id="ARBA00022475"/>
    </source>
</evidence>
<dbReference type="InterPro" id="IPR036458">
    <property type="entry name" value="Na:dicarbo_symporter_sf"/>
</dbReference>
<dbReference type="Pfam" id="PF00375">
    <property type="entry name" value="SDF"/>
    <property type="match status" value="1"/>
</dbReference>
<accession>A0A397NK38</accession>
<organism evidence="10 11">
    <name type="scientific">Hephaestia caeni</name>
    <dbReference type="NCBI Taxonomy" id="645617"/>
    <lineage>
        <taxon>Bacteria</taxon>
        <taxon>Pseudomonadati</taxon>
        <taxon>Pseudomonadota</taxon>
        <taxon>Alphaproteobacteria</taxon>
        <taxon>Sphingomonadales</taxon>
        <taxon>Sphingomonadaceae</taxon>
        <taxon>Hephaestia</taxon>
    </lineage>
</organism>
<evidence type="ECO:0000313" key="10">
    <source>
        <dbReference type="EMBL" id="RIA37920.1"/>
    </source>
</evidence>
<comment type="caution">
    <text evidence="10">The sequence shown here is derived from an EMBL/GenBank/DDBJ whole genome shotgun (WGS) entry which is preliminary data.</text>
</comment>
<feature type="transmembrane region" description="Helical" evidence="8">
    <location>
        <begin position="295"/>
        <end position="320"/>
    </location>
</feature>
<keyword evidence="4 8" id="KW-0812">Transmembrane</keyword>
<feature type="transmembrane region" description="Helical" evidence="8">
    <location>
        <begin position="46"/>
        <end position="67"/>
    </location>
</feature>
<feature type="transmembrane region" description="Helical" evidence="8">
    <location>
        <begin position="79"/>
        <end position="102"/>
    </location>
</feature>
<dbReference type="Gene3D" id="1.10.3860.10">
    <property type="entry name" value="Sodium:dicarboxylate symporter"/>
    <property type="match status" value="1"/>
</dbReference>
<dbReference type="PRINTS" id="PR00173">
    <property type="entry name" value="EDTRNSPORT"/>
</dbReference>
<evidence type="ECO:0000313" key="11">
    <source>
        <dbReference type="Proteomes" id="UP000266568"/>
    </source>
</evidence>
<protein>
    <submittedName>
        <fullName evidence="10">Na+/H+-dicarboxylate symporter</fullName>
    </submittedName>
</protein>
<feature type="transmembrane region" description="Helical" evidence="8">
    <location>
        <begin position="359"/>
        <end position="379"/>
    </location>
</feature>
<evidence type="ECO:0000256" key="4">
    <source>
        <dbReference type="ARBA" id="ARBA00022692"/>
    </source>
</evidence>
<feature type="signal peptide" evidence="9">
    <location>
        <begin position="1"/>
        <end position="22"/>
    </location>
</feature>
<keyword evidence="6 8" id="KW-0472">Membrane</keyword>
<evidence type="ECO:0000256" key="7">
    <source>
        <dbReference type="SAM" id="MobiDB-lite"/>
    </source>
</evidence>
<proteinExistence type="predicted"/>
<keyword evidence="11" id="KW-1185">Reference proteome</keyword>
<name>A0A397NK38_9SPHN</name>
<evidence type="ECO:0000256" key="8">
    <source>
        <dbReference type="SAM" id="Phobius"/>
    </source>
</evidence>
<sequence>MSKTTRILLALAIGLAAGIALAAIRPARVPGAIAIAQPIGTAWLNGLQMTIVPLVVALIVTGIAASAEAARAGRLTARALVTFVALLWAASALAALVTPVLLDLFPIPRGAAAGLADALAHAGPVGEIAPFSQFIETLVPTNVVTAAANDAFLPLIVFALVFGFALTRLPAEQRERMTGFFQIIADAMVVVINWVLWLGPIGVFALALVFGAKAGTSAIGVLLHYVAIVSAVGVVVWLLAFPLGAIGGRIPFGRFVRATGPAHAVAISTQSSLASLPAMLRATDELGVPVAKSGIVLPLAVAIFRVTGPPMNLAVAIYVAHLYGVDLGPAQIAAGVAVAAVTTMGAVGLPGAVSYISSIAPICIAMGSPITALGLLVAVETLPDLVRTVGNVAMDIAVTATVGRRRPDDPAPGETDALLAGDVQ</sequence>
<dbReference type="GO" id="GO:0005886">
    <property type="term" value="C:plasma membrane"/>
    <property type="evidence" value="ECO:0007669"/>
    <property type="project" value="UniProtKB-SubCell"/>
</dbReference>
<evidence type="ECO:0000256" key="1">
    <source>
        <dbReference type="ARBA" id="ARBA00004651"/>
    </source>
</evidence>
<evidence type="ECO:0000256" key="5">
    <source>
        <dbReference type="ARBA" id="ARBA00022989"/>
    </source>
</evidence>
<keyword evidence="5 8" id="KW-1133">Transmembrane helix</keyword>
<reference evidence="10 11" key="1">
    <citation type="submission" date="2018-08" db="EMBL/GenBank/DDBJ databases">
        <title>Genomic Encyclopedia of Type Strains, Phase IV (KMG-IV): sequencing the most valuable type-strain genomes for metagenomic binning, comparative biology and taxonomic classification.</title>
        <authorList>
            <person name="Goeker M."/>
        </authorList>
    </citation>
    <scope>NUCLEOTIDE SEQUENCE [LARGE SCALE GENOMIC DNA]</scope>
    <source>
        <strain evidence="10 11">DSM 25527</strain>
    </source>
</reference>
<feature type="transmembrane region" description="Helical" evidence="8">
    <location>
        <begin position="151"/>
        <end position="171"/>
    </location>
</feature>
<feature type="transmembrane region" description="Helical" evidence="8">
    <location>
        <begin position="222"/>
        <end position="243"/>
    </location>
</feature>
<dbReference type="AlphaFoldDB" id="A0A397NK38"/>
<feature type="chain" id="PRO_5017254101" evidence="9">
    <location>
        <begin position="23"/>
        <end position="424"/>
    </location>
</feature>
<dbReference type="OrthoDB" id="9766690at2"/>
<dbReference type="Proteomes" id="UP000266568">
    <property type="component" value="Unassembled WGS sequence"/>
</dbReference>
<feature type="region of interest" description="Disordered" evidence="7">
    <location>
        <begin position="404"/>
        <end position="424"/>
    </location>
</feature>
<keyword evidence="9" id="KW-0732">Signal</keyword>
<dbReference type="EMBL" id="QXDC01000004">
    <property type="protein sequence ID" value="RIA37920.1"/>
    <property type="molecule type" value="Genomic_DNA"/>
</dbReference>
<dbReference type="PANTHER" id="PTHR42865:SF7">
    <property type="entry name" value="PROTON_GLUTAMATE-ASPARTATE SYMPORTER"/>
    <property type="match status" value="1"/>
</dbReference>
<keyword evidence="3" id="KW-1003">Cell membrane</keyword>
<evidence type="ECO:0000256" key="2">
    <source>
        <dbReference type="ARBA" id="ARBA00022448"/>
    </source>
</evidence>